<keyword evidence="6" id="KW-0407">Ion channel</keyword>
<keyword evidence="7" id="KW-1185">Reference proteome</keyword>
<dbReference type="Proteomes" id="UP000887577">
    <property type="component" value="Unplaced"/>
</dbReference>
<keyword evidence="2 6" id="KW-0812">Transmembrane</keyword>
<evidence type="ECO:0000256" key="4">
    <source>
        <dbReference type="ARBA" id="ARBA00023136"/>
    </source>
</evidence>
<reference evidence="8" key="1">
    <citation type="submission" date="2022-11" db="UniProtKB">
        <authorList>
            <consortium name="WormBaseParasite"/>
        </authorList>
    </citation>
    <scope>IDENTIFICATION</scope>
</reference>
<keyword evidence="6" id="KW-0813">Transport</keyword>
<feature type="transmembrane region" description="Helical" evidence="6">
    <location>
        <begin position="73"/>
        <end position="91"/>
    </location>
</feature>
<dbReference type="GO" id="GO:0005886">
    <property type="term" value="C:plasma membrane"/>
    <property type="evidence" value="ECO:0007669"/>
    <property type="project" value="UniProtKB-SubCell"/>
</dbReference>
<evidence type="ECO:0000256" key="6">
    <source>
        <dbReference type="RuleBase" id="RU363126"/>
    </source>
</evidence>
<name>A0A914YGI4_9BILA</name>
<keyword evidence="4 6" id="KW-0472">Membrane</keyword>
<dbReference type="GO" id="GO:0005254">
    <property type="term" value="F:chloride channel activity"/>
    <property type="evidence" value="ECO:0007669"/>
    <property type="project" value="UniProtKB-KW"/>
</dbReference>
<dbReference type="InterPro" id="IPR021134">
    <property type="entry name" value="Bestrophin-like"/>
</dbReference>
<evidence type="ECO:0000313" key="7">
    <source>
        <dbReference type="Proteomes" id="UP000887577"/>
    </source>
</evidence>
<comment type="similarity">
    <text evidence="5 6">Belongs to the anion channel-forming bestrophin (TC 1.A.46) family. Calcium-sensitive chloride channel subfamily.</text>
</comment>
<keyword evidence="6" id="KW-0868">Chloride</keyword>
<organism evidence="7 8">
    <name type="scientific">Panagrolaimus superbus</name>
    <dbReference type="NCBI Taxonomy" id="310955"/>
    <lineage>
        <taxon>Eukaryota</taxon>
        <taxon>Metazoa</taxon>
        <taxon>Ecdysozoa</taxon>
        <taxon>Nematoda</taxon>
        <taxon>Chromadorea</taxon>
        <taxon>Rhabditida</taxon>
        <taxon>Tylenchina</taxon>
        <taxon>Panagrolaimomorpha</taxon>
        <taxon>Panagrolaimoidea</taxon>
        <taxon>Panagrolaimidae</taxon>
        <taxon>Panagrolaimus</taxon>
    </lineage>
</organism>
<evidence type="ECO:0000256" key="5">
    <source>
        <dbReference type="ARBA" id="ARBA00034769"/>
    </source>
</evidence>
<protein>
    <recommendedName>
        <fullName evidence="6">Bestrophin homolog</fullName>
    </recommendedName>
</protein>
<accession>A0A914YGI4</accession>
<dbReference type="AlphaFoldDB" id="A0A914YGI4"/>
<dbReference type="WBParaSite" id="PSU_v2.g16449.t1">
    <property type="protein sequence ID" value="PSU_v2.g16449.t1"/>
    <property type="gene ID" value="PSU_v2.g16449"/>
</dbReference>
<keyword evidence="6" id="KW-1003">Cell membrane</keyword>
<keyword evidence="6" id="KW-0406">Ion transport</keyword>
<comment type="subcellular location">
    <subcellularLocation>
        <location evidence="6">Cell membrane</location>
        <topology evidence="6">Multi-pass membrane protein</topology>
    </subcellularLocation>
    <subcellularLocation>
        <location evidence="1">Membrane</location>
    </subcellularLocation>
</comment>
<sequence length="273" mass="32440">MTITYNLDVAHFGFKGFLSILFRWRGSVWKAVALPLLYWLIAYYSFFCCYYFLFRPYDKYIFDKVMDKLRGNLNTFIPMTFILGFFVSSVLRRWQDWLTNMGWIENTATVIATYINGTDEITRAMRRNIIRYLVLSQTLVLRNISVEVRRRFPTLETVEAANFMSSEERKLLEKSTDDVYTQFWIPTIWAEKIVCDARKNEKIQSEPIAAHIARKIDDFRKQLRNLLIYDWVPIPLVYPQLVTFCVRLYFVLCLFTRQFFKSDDIGLPVSTSS</sequence>
<keyword evidence="3 6" id="KW-1133">Transmembrane helix</keyword>
<evidence type="ECO:0000256" key="1">
    <source>
        <dbReference type="ARBA" id="ARBA00004370"/>
    </source>
</evidence>
<dbReference type="PANTHER" id="PTHR10736">
    <property type="entry name" value="BESTROPHIN"/>
    <property type="match status" value="1"/>
</dbReference>
<dbReference type="InterPro" id="IPR000615">
    <property type="entry name" value="Bestrophin"/>
</dbReference>
<feature type="transmembrane region" description="Helical" evidence="6">
    <location>
        <begin position="32"/>
        <end position="53"/>
    </location>
</feature>
<dbReference type="Pfam" id="PF01062">
    <property type="entry name" value="Bestrophin"/>
    <property type="match status" value="1"/>
</dbReference>
<evidence type="ECO:0000313" key="8">
    <source>
        <dbReference type="WBParaSite" id="PSU_v2.g16449.t1"/>
    </source>
</evidence>
<dbReference type="GO" id="GO:0034707">
    <property type="term" value="C:chloride channel complex"/>
    <property type="evidence" value="ECO:0007669"/>
    <property type="project" value="UniProtKB-KW"/>
</dbReference>
<evidence type="ECO:0000256" key="3">
    <source>
        <dbReference type="ARBA" id="ARBA00022989"/>
    </source>
</evidence>
<keyword evidence="6" id="KW-0869">Chloride channel</keyword>
<dbReference type="PANTHER" id="PTHR10736:SF0">
    <property type="entry name" value="BESTROPHIN HOMOLOG"/>
    <property type="match status" value="1"/>
</dbReference>
<comment type="function">
    <text evidence="6">Forms chloride channels.</text>
</comment>
<proteinExistence type="inferred from homology"/>
<evidence type="ECO:0000256" key="2">
    <source>
        <dbReference type="ARBA" id="ARBA00022692"/>
    </source>
</evidence>